<dbReference type="GO" id="GO:0003677">
    <property type="term" value="F:DNA binding"/>
    <property type="evidence" value="ECO:0007669"/>
    <property type="project" value="UniProtKB-KW"/>
</dbReference>
<comment type="caution">
    <text evidence="4">The sequence shown here is derived from an EMBL/GenBank/DDBJ whole genome shotgun (WGS) entry which is preliminary data.</text>
</comment>
<sequence length="130" mass="14803">MNALPTRVLVVEDDEVIRELIRLNLELEGFEVFTAVDGQDCLDRVGYIDPHVITLDVMMPRLDGWTTAERLRADRATPRRVLILVTARAQEEDHRRGEHIGVDAYLTKPFDPDVLIDTIRELVAADGRAR</sequence>
<reference evidence="4 5" key="1">
    <citation type="submission" date="2020-07" db="EMBL/GenBank/DDBJ databases">
        <title>Sequencing the genomes of 1000 actinobacteria strains.</title>
        <authorList>
            <person name="Klenk H.-P."/>
        </authorList>
    </citation>
    <scope>NUCLEOTIDE SEQUENCE [LARGE SCALE GENOMIC DNA]</scope>
    <source>
        <strain evidence="4 5">DSM 44442</strain>
    </source>
</reference>
<dbReference type="AlphaFoldDB" id="A0A7Z0EKW4"/>
<keyword evidence="1 2" id="KW-0597">Phosphoprotein</keyword>
<dbReference type="Pfam" id="PF00072">
    <property type="entry name" value="Response_reg"/>
    <property type="match status" value="1"/>
</dbReference>
<feature type="modified residue" description="4-aspartylphosphate" evidence="2">
    <location>
        <position position="56"/>
    </location>
</feature>
<organism evidence="4 5">
    <name type="scientific">Nocardiopsis aegyptia</name>
    <dbReference type="NCBI Taxonomy" id="220378"/>
    <lineage>
        <taxon>Bacteria</taxon>
        <taxon>Bacillati</taxon>
        <taxon>Actinomycetota</taxon>
        <taxon>Actinomycetes</taxon>
        <taxon>Streptosporangiales</taxon>
        <taxon>Nocardiopsidaceae</taxon>
        <taxon>Nocardiopsis</taxon>
    </lineage>
</organism>
<dbReference type="Proteomes" id="UP000572051">
    <property type="component" value="Unassembled WGS sequence"/>
</dbReference>
<dbReference type="SMART" id="SM00448">
    <property type="entry name" value="REC"/>
    <property type="match status" value="1"/>
</dbReference>
<evidence type="ECO:0000256" key="1">
    <source>
        <dbReference type="ARBA" id="ARBA00022553"/>
    </source>
</evidence>
<dbReference type="PROSITE" id="PS50110">
    <property type="entry name" value="RESPONSE_REGULATORY"/>
    <property type="match status" value="1"/>
</dbReference>
<keyword evidence="4" id="KW-0238">DNA-binding</keyword>
<name>A0A7Z0EKW4_9ACTN</name>
<dbReference type="RefSeq" id="WP_179822399.1">
    <property type="nucleotide sequence ID" value="NZ_JACCFS010000001.1"/>
</dbReference>
<evidence type="ECO:0000313" key="5">
    <source>
        <dbReference type="Proteomes" id="UP000572051"/>
    </source>
</evidence>
<dbReference type="InterPro" id="IPR001789">
    <property type="entry name" value="Sig_transdc_resp-reg_receiver"/>
</dbReference>
<dbReference type="InterPro" id="IPR011006">
    <property type="entry name" value="CheY-like_superfamily"/>
</dbReference>
<accession>A0A7Z0EKW4</accession>
<protein>
    <submittedName>
        <fullName evidence="4">DNA-binding response OmpR family regulator</fullName>
    </submittedName>
</protein>
<dbReference type="GO" id="GO:0000160">
    <property type="term" value="P:phosphorelay signal transduction system"/>
    <property type="evidence" value="ECO:0007669"/>
    <property type="project" value="InterPro"/>
</dbReference>
<dbReference type="PANTHER" id="PTHR44591">
    <property type="entry name" value="STRESS RESPONSE REGULATOR PROTEIN 1"/>
    <property type="match status" value="1"/>
</dbReference>
<dbReference type="EMBL" id="JACCFS010000001">
    <property type="protein sequence ID" value="NYJ33967.1"/>
    <property type="molecule type" value="Genomic_DNA"/>
</dbReference>
<keyword evidence="5" id="KW-1185">Reference proteome</keyword>
<feature type="domain" description="Response regulatory" evidence="3">
    <location>
        <begin position="7"/>
        <end position="123"/>
    </location>
</feature>
<evidence type="ECO:0000256" key="2">
    <source>
        <dbReference type="PROSITE-ProRule" id="PRU00169"/>
    </source>
</evidence>
<dbReference type="PANTHER" id="PTHR44591:SF18">
    <property type="entry name" value="REGULATORY PROTEIN"/>
    <property type="match status" value="1"/>
</dbReference>
<proteinExistence type="predicted"/>
<evidence type="ECO:0000313" key="4">
    <source>
        <dbReference type="EMBL" id="NYJ33967.1"/>
    </source>
</evidence>
<evidence type="ECO:0000259" key="3">
    <source>
        <dbReference type="PROSITE" id="PS50110"/>
    </source>
</evidence>
<dbReference type="Gene3D" id="3.40.50.2300">
    <property type="match status" value="1"/>
</dbReference>
<dbReference type="InterPro" id="IPR050595">
    <property type="entry name" value="Bact_response_regulator"/>
</dbReference>
<gene>
    <name evidence="4" type="ORF">HNR10_001848</name>
</gene>
<dbReference type="SUPFAM" id="SSF52172">
    <property type="entry name" value="CheY-like"/>
    <property type="match status" value="1"/>
</dbReference>